<comment type="caution">
    <text evidence="2">The sequence shown here is derived from an EMBL/GenBank/DDBJ whole genome shotgun (WGS) entry which is preliminary data.</text>
</comment>
<keyword evidence="3" id="KW-1185">Reference proteome</keyword>
<protein>
    <submittedName>
        <fullName evidence="2">Uncharacterized protein</fullName>
    </submittedName>
</protein>
<feature type="region of interest" description="Disordered" evidence="1">
    <location>
        <begin position="26"/>
        <end position="54"/>
    </location>
</feature>
<dbReference type="EMBL" id="JACHIH010000019">
    <property type="protein sequence ID" value="MBB5048289.1"/>
    <property type="molecule type" value="Genomic_DNA"/>
</dbReference>
<name>A0A7W8DZF2_9BRAD</name>
<dbReference type="RefSeq" id="WP_246432962.1">
    <property type="nucleotide sequence ID" value="NZ_JACHIH010000019.1"/>
</dbReference>
<gene>
    <name evidence="2" type="ORF">HNR60_003052</name>
</gene>
<dbReference type="Proteomes" id="UP000542353">
    <property type="component" value="Unassembled WGS sequence"/>
</dbReference>
<evidence type="ECO:0000313" key="2">
    <source>
        <dbReference type="EMBL" id="MBB5048289.1"/>
    </source>
</evidence>
<proteinExistence type="predicted"/>
<evidence type="ECO:0000256" key="1">
    <source>
        <dbReference type="SAM" id="MobiDB-lite"/>
    </source>
</evidence>
<organism evidence="2 3">
    <name type="scientific">Rhodopseudomonas rhenobacensis</name>
    <dbReference type="NCBI Taxonomy" id="87461"/>
    <lineage>
        <taxon>Bacteria</taxon>
        <taxon>Pseudomonadati</taxon>
        <taxon>Pseudomonadota</taxon>
        <taxon>Alphaproteobacteria</taxon>
        <taxon>Hyphomicrobiales</taxon>
        <taxon>Nitrobacteraceae</taxon>
        <taxon>Rhodopseudomonas</taxon>
    </lineage>
</organism>
<sequence length="165" mass="17911">MNRIMDIREDTKRGARTFWAWLRRAPAPGAGRPTPPFDAGSERINAAPGGHQRSAPSGVVLQFPLRGEALLVRLAEALRCKFAGRGPQRDPLLLTISRCPGSRLTIDGATFVEFDADRSAYHVAVEAAPDTLITLQTTDFELVVDFVAHYVAERASDPATLEAAS</sequence>
<dbReference type="AlphaFoldDB" id="A0A7W8DZF2"/>
<evidence type="ECO:0000313" key="3">
    <source>
        <dbReference type="Proteomes" id="UP000542353"/>
    </source>
</evidence>
<reference evidence="2 3" key="1">
    <citation type="submission" date="2020-08" db="EMBL/GenBank/DDBJ databases">
        <title>Genomic Encyclopedia of Type Strains, Phase IV (KMG-IV): sequencing the most valuable type-strain genomes for metagenomic binning, comparative biology and taxonomic classification.</title>
        <authorList>
            <person name="Goeker M."/>
        </authorList>
    </citation>
    <scope>NUCLEOTIDE SEQUENCE [LARGE SCALE GENOMIC DNA]</scope>
    <source>
        <strain evidence="2 3">DSM 12706</strain>
    </source>
</reference>
<accession>A0A7W8DZF2</accession>